<dbReference type="Proteomes" id="UP000232638">
    <property type="component" value="Plasmid pTs485"/>
</dbReference>
<evidence type="ECO:0000256" key="2">
    <source>
        <dbReference type="ARBA" id="ARBA00022617"/>
    </source>
</evidence>
<geneLocation type="plasmid" evidence="10">
    <name>pts485</name>
</geneLocation>
<gene>
    <name evidence="9" type="ORF">THSYN_32885</name>
</gene>
<dbReference type="InterPro" id="IPR036909">
    <property type="entry name" value="Cyt_c-like_dom_sf"/>
</dbReference>
<dbReference type="InterPro" id="IPR050597">
    <property type="entry name" value="Cytochrome_c_Oxidase_Subunit"/>
</dbReference>
<keyword evidence="10" id="KW-1185">Reference proteome</keyword>
<sequence>MARCAAAGVGLALGVAGNLSAADGGALYKARACQACHGDDAKTTVLPIYPKLAGQNAPYLLEQMKAIRDGTRTNGLSAAMRPLMASVPDEEFQSIAEWLATLK</sequence>
<dbReference type="OrthoDB" id="9773456at2"/>
<evidence type="ECO:0000256" key="1">
    <source>
        <dbReference type="ARBA" id="ARBA00022448"/>
    </source>
</evidence>
<reference evidence="9 10" key="1">
    <citation type="submission" date="2017-03" db="EMBL/GenBank/DDBJ databases">
        <title>Complete genome sequence of Candidatus 'Thiodictyon syntrophicum' sp. nov. strain Cad16T, a photolithoautotroph purple sulfur bacterium isolated from an alpine meromictic lake.</title>
        <authorList>
            <person name="Luedin S.M."/>
            <person name="Pothier J.F."/>
            <person name="Danza F."/>
            <person name="Storelli N."/>
            <person name="Wittwer M."/>
            <person name="Tonolla M."/>
        </authorList>
    </citation>
    <scope>NUCLEOTIDE SEQUENCE [LARGE SCALE GENOMIC DNA]</scope>
    <source>
        <strain evidence="9 10">Cad16T</strain>
        <plasmid evidence="10">Plasmid pts485</plasmid>
    </source>
</reference>
<evidence type="ECO:0000256" key="5">
    <source>
        <dbReference type="ARBA" id="ARBA00023004"/>
    </source>
</evidence>
<dbReference type="PANTHER" id="PTHR33751:SF9">
    <property type="entry name" value="CYTOCHROME C4"/>
    <property type="match status" value="1"/>
</dbReference>
<keyword evidence="4" id="KW-0249">Electron transport</keyword>
<dbReference type="InterPro" id="IPR009056">
    <property type="entry name" value="Cyt_c-like_dom"/>
</dbReference>
<protein>
    <submittedName>
        <fullName evidence="9">Cytochrome C</fullName>
    </submittedName>
</protein>
<dbReference type="GO" id="GO:0020037">
    <property type="term" value="F:heme binding"/>
    <property type="evidence" value="ECO:0007669"/>
    <property type="project" value="InterPro"/>
</dbReference>
<evidence type="ECO:0000256" key="4">
    <source>
        <dbReference type="ARBA" id="ARBA00022982"/>
    </source>
</evidence>
<keyword evidence="3 6" id="KW-0479">Metal-binding</keyword>
<feature type="signal peptide" evidence="7">
    <location>
        <begin position="1"/>
        <end position="21"/>
    </location>
</feature>
<dbReference type="GO" id="GO:0009055">
    <property type="term" value="F:electron transfer activity"/>
    <property type="evidence" value="ECO:0007669"/>
    <property type="project" value="InterPro"/>
</dbReference>
<feature type="chain" id="PRO_5014642434" evidence="7">
    <location>
        <begin position="22"/>
        <end position="103"/>
    </location>
</feature>
<dbReference type="Gene3D" id="1.10.760.10">
    <property type="entry name" value="Cytochrome c-like domain"/>
    <property type="match status" value="1"/>
</dbReference>
<dbReference type="EMBL" id="CP020372">
    <property type="protein sequence ID" value="AUB85734.1"/>
    <property type="molecule type" value="Genomic_DNA"/>
</dbReference>
<dbReference type="AlphaFoldDB" id="A0A2K8UJI8"/>
<keyword evidence="7" id="KW-0732">Signal</keyword>
<keyword evidence="5 6" id="KW-0408">Iron</keyword>
<organism evidence="9 10">
    <name type="scientific">Candidatus Thiodictyon syntrophicum</name>
    <dbReference type="NCBI Taxonomy" id="1166950"/>
    <lineage>
        <taxon>Bacteria</taxon>
        <taxon>Pseudomonadati</taxon>
        <taxon>Pseudomonadota</taxon>
        <taxon>Gammaproteobacteria</taxon>
        <taxon>Chromatiales</taxon>
        <taxon>Chromatiaceae</taxon>
        <taxon>Thiodictyon</taxon>
    </lineage>
</organism>
<evidence type="ECO:0000256" key="7">
    <source>
        <dbReference type="SAM" id="SignalP"/>
    </source>
</evidence>
<accession>A0A2K8UJI8</accession>
<evidence type="ECO:0000259" key="8">
    <source>
        <dbReference type="PROSITE" id="PS51007"/>
    </source>
</evidence>
<dbReference type="Pfam" id="PF00034">
    <property type="entry name" value="Cytochrom_C"/>
    <property type="match status" value="1"/>
</dbReference>
<dbReference type="KEGG" id="tsy:THSYN_32885"/>
<dbReference type="SUPFAM" id="SSF46626">
    <property type="entry name" value="Cytochrome c"/>
    <property type="match status" value="1"/>
</dbReference>
<feature type="domain" description="Cytochrome c" evidence="8">
    <location>
        <begin position="19"/>
        <end position="103"/>
    </location>
</feature>
<name>A0A2K8UJI8_9GAMM</name>
<dbReference type="GO" id="GO:0046872">
    <property type="term" value="F:metal ion binding"/>
    <property type="evidence" value="ECO:0007669"/>
    <property type="project" value="UniProtKB-KW"/>
</dbReference>
<evidence type="ECO:0000256" key="6">
    <source>
        <dbReference type="PROSITE-ProRule" id="PRU00433"/>
    </source>
</evidence>
<proteinExistence type="predicted"/>
<dbReference type="PANTHER" id="PTHR33751">
    <property type="entry name" value="CBB3-TYPE CYTOCHROME C OXIDASE SUBUNIT FIXP"/>
    <property type="match status" value="1"/>
</dbReference>
<evidence type="ECO:0000256" key="3">
    <source>
        <dbReference type="ARBA" id="ARBA00022723"/>
    </source>
</evidence>
<keyword evidence="9" id="KW-0614">Plasmid</keyword>
<evidence type="ECO:0000313" key="9">
    <source>
        <dbReference type="EMBL" id="AUB85734.1"/>
    </source>
</evidence>
<evidence type="ECO:0000313" key="10">
    <source>
        <dbReference type="Proteomes" id="UP000232638"/>
    </source>
</evidence>
<keyword evidence="2 6" id="KW-0349">Heme</keyword>
<keyword evidence="1" id="KW-0813">Transport</keyword>
<dbReference type="PROSITE" id="PS51007">
    <property type="entry name" value="CYTC"/>
    <property type="match status" value="1"/>
</dbReference>